<evidence type="ECO:0000313" key="1">
    <source>
        <dbReference type="EMBL" id="KAH7911719.1"/>
    </source>
</evidence>
<dbReference type="Proteomes" id="UP000790377">
    <property type="component" value="Unassembled WGS sequence"/>
</dbReference>
<dbReference type="EMBL" id="MU267669">
    <property type="protein sequence ID" value="KAH7911719.1"/>
    <property type="molecule type" value="Genomic_DNA"/>
</dbReference>
<proteinExistence type="predicted"/>
<accession>A0ACB8AFQ4</accession>
<sequence length="436" mass="48897">MASILFQWASDACRTIIPPLHERIPVSKGHWPYALLPLPPFILMAYLARRPDTYTLRILLLPIVLTLAVGTAFRFTWIRPEFNVYNWGQALVAEVISTKAIDYAWRREGMLKNEELTPGKLEHSSEQCNGAAAWSQDKTPRSCLRLLPSCLYDAFELIFSMRGLGWKYGIGIHVPREYRPSERTAFLWSTSITFFKSMLVFDFLESLIKLVPGVGSPQGGTIFLTNLLWPQRLVLSILIHLSTSCCILAGFEMVYSLVTLFSVIIVGSPSTAWPPILDNPWQSDSLHTFWAKRWHQVLRQTFFVLGGYPGRALAGNYGMILGTFIGSGLYHECAAYAMGLGFDFRVFAFFAGQAPLLCIEKTWAKVTGHRVGGIYGRLWVYFCVLIMGLPLADSWHTRGLGGALIVPPSISLVRRIAFPLFKRMAVGTGIDLFVSS</sequence>
<protein>
    <submittedName>
        <fullName evidence="1">Uncharacterized protein</fullName>
    </submittedName>
</protein>
<keyword evidence="2" id="KW-1185">Reference proteome</keyword>
<name>A0ACB8AFQ4_9AGAM</name>
<reference evidence="1" key="1">
    <citation type="journal article" date="2021" name="New Phytol.">
        <title>Evolutionary innovations through gain and loss of genes in the ectomycorrhizal Boletales.</title>
        <authorList>
            <person name="Wu G."/>
            <person name="Miyauchi S."/>
            <person name="Morin E."/>
            <person name="Kuo A."/>
            <person name="Drula E."/>
            <person name="Varga T."/>
            <person name="Kohler A."/>
            <person name="Feng B."/>
            <person name="Cao Y."/>
            <person name="Lipzen A."/>
            <person name="Daum C."/>
            <person name="Hundley H."/>
            <person name="Pangilinan J."/>
            <person name="Johnson J."/>
            <person name="Barry K."/>
            <person name="LaButti K."/>
            <person name="Ng V."/>
            <person name="Ahrendt S."/>
            <person name="Min B."/>
            <person name="Choi I.G."/>
            <person name="Park H."/>
            <person name="Plett J.M."/>
            <person name="Magnuson J."/>
            <person name="Spatafora J.W."/>
            <person name="Nagy L.G."/>
            <person name="Henrissat B."/>
            <person name="Grigoriev I.V."/>
            <person name="Yang Z.L."/>
            <person name="Xu J."/>
            <person name="Martin F.M."/>
        </authorList>
    </citation>
    <scope>NUCLEOTIDE SEQUENCE</scope>
    <source>
        <strain evidence="1">ATCC 28755</strain>
    </source>
</reference>
<organism evidence="1 2">
    <name type="scientific">Hygrophoropsis aurantiaca</name>
    <dbReference type="NCBI Taxonomy" id="72124"/>
    <lineage>
        <taxon>Eukaryota</taxon>
        <taxon>Fungi</taxon>
        <taxon>Dikarya</taxon>
        <taxon>Basidiomycota</taxon>
        <taxon>Agaricomycotina</taxon>
        <taxon>Agaricomycetes</taxon>
        <taxon>Agaricomycetidae</taxon>
        <taxon>Boletales</taxon>
        <taxon>Coniophorineae</taxon>
        <taxon>Hygrophoropsidaceae</taxon>
        <taxon>Hygrophoropsis</taxon>
    </lineage>
</organism>
<evidence type="ECO:0000313" key="2">
    <source>
        <dbReference type="Proteomes" id="UP000790377"/>
    </source>
</evidence>
<gene>
    <name evidence="1" type="ORF">BJ138DRAFT_1135213</name>
</gene>
<comment type="caution">
    <text evidence="1">The sequence shown here is derived from an EMBL/GenBank/DDBJ whole genome shotgun (WGS) entry which is preliminary data.</text>
</comment>